<evidence type="ECO:0000259" key="1">
    <source>
        <dbReference type="Pfam" id="PF12705"/>
    </source>
</evidence>
<dbReference type="Pfam" id="PF12705">
    <property type="entry name" value="PDDEXK_1"/>
    <property type="match status" value="1"/>
</dbReference>
<accession>Q5GQE1</accession>
<dbReference type="PANTHER" id="PTHR31340">
    <property type="entry name" value="MITOCHONDRIAL GENOME MAINTENANCE EXONUCLEASE 1"/>
    <property type="match status" value="1"/>
</dbReference>
<dbReference type="Proteomes" id="UP000246186">
    <property type="component" value="Genome"/>
</dbReference>
<dbReference type="Gene3D" id="3.90.320.10">
    <property type="match status" value="1"/>
</dbReference>
<dbReference type="KEGG" id="vg:3260336"/>
<dbReference type="OrthoDB" id="7665at10239"/>
<proteinExistence type="predicted"/>
<organismHost>
    <name type="scientific">Synechococcus</name>
    <dbReference type="NCBI Taxonomy" id="1129"/>
</organismHost>
<dbReference type="InterPro" id="IPR038726">
    <property type="entry name" value="PDDEXK_AddAB-type"/>
</dbReference>
<dbReference type="EMBL" id="LN828717">
    <property type="protein sequence ID" value="CFW42411.1"/>
    <property type="molecule type" value="Genomic_DNA"/>
</dbReference>
<keyword evidence="2" id="KW-0540">Nuclease</keyword>
<dbReference type="InterPro" id="IPR011335">
    <property type="entry name" value="Restrct_endonuc-II-like"/>
</dbReference>
<dbReference type="RefSeq" id="YP_195231.1">
    <property type="nucleotide sequence ID" value="NC_006820.1"/>
</dbReference>
<feature type="domain" description="PD-(D/E)XK endonuclease-like" evidence="1">
    <location>
        <begin position="114"/>
        <end position="184"/>
    </location>
</feature>
<reference evidence="3 5" key="3">
    <citation type="journal article" date="2015" name="PLoS ONE">
        <title>Spontaneous Deletion of an "ORFanage" Region Facilitates Host Adaptation in a "Photosynthetic" Cyanophage.</title>
        <authorList>
            <person name="Puxty R.J."/>
            <person name="Perez-Sepulveda B."/>
            <person name="Rihtman B."/>
            <person name="Evans D.J."/>
            <person name="Millard A.D."/>
            <person name="Scanlan D.J."/>
        </authorList>
    </citation>
    <scope>NUCLEOTIDE SEQUENCE [LARGE SCALE GENOMIC DNA]</scope>
</reference>
<evidence type="ECO:0000313" key="3">
    <source>
        <dbReference type="EMBL" id="CFW42411.1"/>
    </source>
</evidence>
<reference evidence="2 4" key="2">
    <citation type="journal article" date="2005" name="J. Bacteriol.">
        <title>The genome of S-PM2, a 'photosynthetic' T4-type bacteriophage that infects marine Synechococcus strains.</title>
        <authorList>
            <person name="Mann N.H."/>
            <person name="Clokie M.R."/>
            <person name="Millard A."/>
            <person name="Cook A."/>
            <person name="Wilson W.H."/>
            <person name="Wheatley P.J."/>
            <person name="Letarov A."/>
            <person name="Krisch H.M."/>
        </authorList>
    </citation>
    <scope>NUCLEOTIDE SEQUENCE</scope>
</reference>
<dbReference type="Proteomes" id="UP000000994">
    <property type="component" value="Segment"/>
</dbReference>
<dbReference type="InterPro" id="IPR011604">
    <property type="entry name" value="PDDEXK-like_dom_sf"/>
</dbReference>
<reference evidence="3" key="4">
    <citation type="submission" date="2015-02" db="EMBL/GenBank/DDBJ databases">
        <authorList>
            <person name="Chooi Y.-H."/>
        </authorList>
    </citation>
    <scope>NUCLEOTIDE SEQUENCE</scope>
</reference>
<sequence>MKTFDHVGLDPIEMETITIDGKRYYVTPSGNKYPSITTVIGNNSKKQAGLAKWRKRVGKEKAQAISTRSSGRGTRFHKLSEDYLNNELDTKKYTDQPLPWIMFHSCVNVLDKINNIYLQEAALYSDYLKVAGRVDCIAEYDGVLSIIDFKTSKEKKRESYIYDYYVQETAYACCLQELYGIKVKQLVTIIACENGDVQVFVVSPKKEYFVRLQEYITEYQEKHDRKSGG</sequence>
<reference evidence="2 4" key="1">
    <citation type="journal article" date="2004" name="Proc. Natl. Acad. Sci. U.S.A.">
        <title>Genetic organization of the psbAD region in phages infecting marine Synechococcus strains.</title>
        <authorList>
            <person name="Millard A."/>
            <person name="Clokie M.R."/>
            <person name="Shub D.A."/>
            <person name="Mann N.H."/>
        </authorList>
    </citation>
    <scope>NUCLEOTIDE SEQUENCE [LARGE SCALE GENOMIC DNA]</scope>
</reference>
<keyword evidence="4" id="KW-1185">Reference proteome</keyword>
<evidence type="ECO:0000313" key="2">
    <source>
        <dbReference type="EMBL" id="CAF34261.1"/>
    </source>
</evidence>
<protein>
    <submittedName>
        <fullName evidence="2">Exonuclease</fullName>
    </submittedName>
</protein>
<evidence type="ECO:0000313" key="5">
    <source>
        <dbReference type="Proteomes" id="UP000246186"/>
    </source>
</evidence>
<keyword evidence="2" id="KW-0378">Hydrolase</keyword>
<organism evidence="2 4">
    <name type="scientific">Synechococcus phage S-PM2</name>
    <dbReference type="NCBI Taxonomy" id="238854"/>
    <lineage>
        <taxon>Viruses</taxon>
        <taxon>Duplodnaviria</taxon>
        <taxon>Heunggongvirae</taxon>
        <taxon>Uroviricota</taxon>
        <taxon>Caudoviricetes</taxon>
        <taxon>Pantevenvirales</taxon>
        <taxon>Kyanoviridae</taxon>
        <taxon>Nodensvirus</taxon>
        <taxon>Nodensvirus spm2</taxon>
    </lineage>
</organism>
<evidence type="ECO:0000313" key="4">
    <source>
        <dbReference type="Proteomes" id="UP000000994"/>
    </source>
</evidence>
<dbReference type="PANTHER" id="PTHR31340:SF3">
    <property type="entry name" value="MITOCHONDRIAL GENOME MAINTENANCE EXONUCLEASE 1"/>
    <property type="match status" value="1"/>
</dbReference>
<dbReference type="GO" id="GO:0004527">
    <property type="term" value="F:exonuclease activity"/>
    <property type="evidence" value="ECO:0007669"/>
    <property type="project" value="UniProtKB-KW"/>
</dbReference>
<name>Q5GQE1_BPSYP</name>
<dbReference type="EMBL" id="AJ630128">
    <property type="protein sequence ID" value="CAF34261.1"/>
    <property type="molecule type" value="Genomic_DNA"/>
</dbReference>
<gene>
    <name evidence="3" type="ORF">S-PM2d196</name>
    <name evidence="2" type="ORF">S-PM2p196</name>
</gene>
<dbReference type="SUPFAM" id="SSF52980">
    <property type="entry name" value="Restriction endonuclease-like"/>
    <property type="match status" value="1"/>
</dbReference>
<keyword evidence="2" id="KW-0269">Exonuclease</keyword>